<accession>A0A857NI05</accession>
<keyword evidence="3" id="KW-0808">Transferase</keyword>
<keyword evidence="9" id="KW-1185">Reference proteome</keyword>
<dbReference type="GO" id="GO:0005886">
    <property type="term" value="C:plasma membrane"/>
    <property type="evidence" value="ECO:0007669"/>
    <property type="project" value="InterPro"/>
</dbReference>
<proteinExistence type="inferred from homology"/>
<evidence type="ECO:0000256" key="5">
    <source>
        <dbReference type="ARBA" id="ARBA00022989"/>
    </source>
</evidence>
<gene>
    <name evidence="8" type="ORF">MICH65_0707</name>
</gene>
<dbReference type="EMBL" id="CP047901">
    <property type="protein sequence ID" value="QHO63688.1"/>
    <property type="molecule type" value="Genomic_DNA"/>
</dbReference>
<evidence type="ECO:0000256" key="2">
    <source>
        <dbReference type="ARBA" id="ARBA00022475"/>
    </source>
</evidence>
<dbReference type="GO" id="GO:0042158">
    <property type="term" value="P:lipoprotein biosynthetic process"/>
    <property type="evidence" value="ECO:0007669"/>
    <property type="project" value="InterPro"/>
</dbReference>
<sequence length="276" mass="31732">MLPVILKVGRVEISSMGLMLVIGVLMGLFVAWKKAKESHVEDKFFLDSAFMSLFWGLVGARVGYILTHFGEFGFSLLKWLWLSNYVGLCWWGGLIAGVGYLWWRLRDSEEDVFLWLDYVSLGVAAALPWGFLAAFLNGSYLGAETQGWWGVNFPGYEMKLVPVQLIMLVISSVFFLWWWRMEGEYRTLSWYRAGRVAARTGFLWFGWLVFLGLSFSMASLFRGEQTQVFGVALDMVMGLLLIGIGVVGIYQRSGRRFWEDISRLKRRKGRQETFKK</sequence>
<dbReference type="Pfam" id="PF01790">
    <property type="entry name" value="LGT"/>
    <property type="match status" value="1"/>
</dbReference>
<keyword evidence="6 7" id="KW-0472">Membrane</keyword>
<keyword evidence="2" id="KW-1003">Cell membrane</keyword>
<feature type="transmembrane region" description="Helical" evidence="7">
    <location>
        <begin position="13"/>
        <end position="32"/>
    </location>
</feature>
<evidence type="ECO:0008006" key="10">
    <source>
        <dbReference type="Google" id="ProtNLM"/>
    </source>
</evidence>
<protein>
    <recommendedName>
        <fullName evidence="10">Prolipoprotein diacylglyceryl transferase</fullName>
    </recommendedName>
</protein>
<dbReference type="Proteomes" id="UP000463983">
    <property type="component" value="Chromosome"/>
</dbReference>
<evidence type="ECO:0000256" key="6">
    <source>
        <dbReference type="ARBA" id="ARBA00023136"/>
    </source>
</evidence>
<keyword evidence="5 7" id="KW-1133">Transmembrane helix</keyword>
<evidence type="ECO:0000256" key="4">
    <source>
        <dbReference type="ARBA" id="ARBA00022692"/>
    </source>
</evidence>
<dbReference type="PANTHER" id="PTHR30589">
    <property type="entry name" value="PROLIPOPROTEIN DIACYLGLYCERYL TRANSFERASE"/>
    <property type="match status" value="1"/>
</dbReference>
<feature type="transmembrane region" description="Helical" evidence="7">
    <location>
        <begin position="200"/>
        <end position="221"/>
    </location>
</feature>
<feature type="transmembrane region" description="Helical" evidence="7">
    <location>
        <begin position="79"/>
        <end position="103"/>
    </location>
</feature>
<dbReference type="InterPro" id="IPR001640">
    <property type="entry name" value="Lgt"/>
</dbReference>
<reference evidence="9" key="1">
    <citation type="journal article" date="2020" name="Microorganisms">
        <title>Complete Genome of a Member of a New Bacterial Lineage in the Microgenomates Group Reveals an Unusual Nucleotide Composition Disparity Between Two Strands of DNA and Limited Metabolic Potential.</title>
        <authorList>
            <person name="Kadnikov V.V."/>
            <person name="Mardanov A.V."/>
            <person name="Beletsky A.V."/>
            <person name="Karnachuk O.V."/>
            <person name="Ravin N.V."/>
        </authorList>
    </citation>
    <scope>NUCLEOTIDE SEQUENCE [LARGE SCALE GENOMIC DNA]</scope>
</reference>
<evidence type="ECO:0000313" key="8">
    <source>
        <dbReference type="EMBL" id="QHO63688.1"/>
    </source>
</evidence>
<dbReference type="RefSeq" id="WP_161932057.1">
    <property type="nucleotide sequence ID" value="NZ_CP047901.1"/>
</dbReference>
<evidence type="ECO:0000256" key="1">
    <source>
        <dbReference type="ARBA" id="ARBA00007150"/>
    </source>
</evidence>
<comment type="similarity">
    <text evidence="1">Belongs to the Lgt family.</text>
</comment>
<dbReference type="GO" id="GO:0008961">
    <property type="term" value="F:phosphatidylglycerol-prolipoprotein diacylglyceryl transferase activity"/>
    <property type="evidence" value="ECO:0007669"/>
    <property type="project" value="InterPro"/>
</dbReference>
<name>A0A857NI05_9BACT</name>
<evidence type="ECO:0000313" key="9">
    <source>
        <dbReference type="Proteomes" id="UP000463983"/>
    </source>
</evidence>
<organism evidence="8 9">
    <name type="scientific">Candidatus Chazhemtobacterium aquaticus</name>
    <dbReference type="NCBI Taxonomy" id="2715735"/>
    <lineage>
        <taxon>Bacteria</taxon>
        <taxon>Candidatus Chazhemtobacteraceae</taxon>
        <taxon>Candidatus Chazhemtobacterium</taxon>
    </lineage>
</organism>
<keyword evidence="4 7" id="KW-0812">Transmembrane</keyword>
<dbReference type="AlphaFoldDB" id="A0A857NI05"/>
<evidence type="ECO:0000256" key="3">
    <source>
        <dbReference type="ARBA" id="ARBA00022679"/>
    </source>
</evidence>
<feature type="transmembrane region" description="Helical" evidence="7">
    <location>
        <begin position="44"/>
        <end position="67"/>
    </location>
</feature>
<dbReference type="KEGG" id="caqa:MICH65_0707"/>
<feature type="transmembrane region" description="Helical" evidence="7">
    <location>
        <begin position="115"/>
        <end position="140"/>
    </location>
</feature>
<feature type="transmembrane region" description="Helical" evidence="7">
    <location>
        <begin position="160"/>
        <end position="179"/>
    </location>
</feature>
<evidence type="ECO:0000256" key="7">
    <source>
        <dbReference type="SAM" id="Phobius"/>
    </source>
</evidence>
<feature type="transmembrane region" description="Helical" evidence="7">
    <location>
        <begin position="227"/>
        <end position="250"/>
    </location>
</feature>
<dbReference type="PANTHER" id="PTHR30589:SF0">
    <property type="entry name" value="PHOSPHATIDYLGLYCEROL--PROLIPOPROTEIN DIACYLGLYCERYL TRANSFERASE"/>
    <property type="match status" value="1"/>
</dbReference>